<gene>
    <name evidence="1" type="ORF">Ddye_012716</name>
</gene>
<dbReference type="EMBL" id="JANJYI010000004">
    <property type="protein sequence ID" value="KAK2652860.1"/>
    <property type="molecule type" value="Genomic_DNA"/>
</dbReference>
<evidence type="ECO:0000313" key="2">
    <source>
        <dbReference type="Proteomes" id="UP001280121"/>
    </source>
</evidence>
<dbReference type="Proteomes" id="UP001280121">
    <property type="component" value="Unassembled WGS sequence"/>
</dbReference>
<protein>
    <recommendedName>
        <fullName evidence="3">Transposase</fullName>
    </recommendedName>
</protein>
<reference evidence="1" key="1">
    <citation type="journal article" date="2023" name="Plant J.">
        <title>Genome sequences and population genomics provide insights into the demographic history, inbreeding, and mutation load of two 'living fossil' tree species of Dipteronia.</title>
        <authorList>
            <person name="Feng Y."/>
            <person name="Comes H.P."/>
            <person name="Chen J."/>
            <person name="Zhu S."/>
            <person name="Lu R."/>
            <person name="Zhang X."/>
            <person name="Li P."/>
            <person name="Qiu J."/>
            <person name="Olsen K.M."/>
            <person name="Qiu Y."/>
        </authorList>
    </citation>
    <scope>NUCLEOTIDE SEQUENCE</scope>
    <source>
        <strain evidence="1">KIB01</strain>
    </source>
</reference>
<sequence length="140" mass="16670">MGISNGMKAIFHDATHGFYAYHLANNLKQHCRKRCDVINLYYCDTYAYLVEEFDRIMFEMKSIHSKVHGELVKVGIQKFSHVLYLRKRYHMMTTNIAESMNSYLLAIRKLPIASITEFIRDLLQRWFHGRRCNTRETPTF</sequence>
<evidence type="ECO:0000313" key="1">
    <source>
        <dbReference type="EMBL" id="KAK2652860.1"/>
    </source>
</evidence>
<keyword evidence="2" id="KW-1185">Reference proteome</keyword>
<evidence type="ECO:0008006" key="3">
    <source>
        <dbReference type="Google" id="ProtNLM"/>
    </source>
</evidence>
<organism evidence="1 2">
    <name type="scientific">Dipteronia dyeriana</name>
    <dbReference type="NCBI Taxonomy" id="168575"/>
    <lineage>
        <taxon>Eukaryota</taxon>
        <taxon>Viridiplantae</taxon>
        <taxon>Streptophyta</taxon>
        <taxon>Embryophyta</taxon>
        <taxon>Tracheophyta</taxon>
        <taxon>Spermatophyta</taxon>
        <taxon>Magnoliopsida</taxon>
        <taxon>eudicotyledons</taxon>
        <taxon>Gunneridae</taxon>
        <taxon>Pentapetalae</taxon>
        <taxon>rosids</taxon>
        <taxon>malvids</taxon>
        <taxon>Sapindales</taxon>
        <taxon>Sapindaceae</taxon>
        <taxon>Hippocastanoideae</taxon>
        <taxon>Acereae</taxon>
        <taxon>Dipteronia</taxon>
    </lineage>
</organism>
<accession>A0AAD9X4U1</accession>
<proteinExistence type="predicted"/>
<comment type="caution">
    <text evidence="1">The sequence shown here is derived from an EMBL/GenBank/DDBJ whole genome shotgun (WGS) entry which is preliminary data.</text>
</comment>
<dbReference type="AlphaFoldDB" id="A0AAD9X4U1"/>
<name>A0AAD9X4U1_9ROSI</name>